<reference evidence="1" key="1">
    <citation type="journal article" date="2014" name="Front. Microbiol.">
        <title>High frequency of phylogenetically diverse reductive dehalogenase-homologous genes in deep subseafloor sedimentary metagenomes.</title>
        <authorList>
            <person name="Kawai M."/>
            <person name="Futagami T."/>
            <person name="Toyoda A."/>
            <person name="Takaki Y."/>
            <person name="Nishi S."/>
            <person name="Hori S."/>
            <person name="Arai W."/>
            <person name="Tsubouchi T."/>
            <person name="Morono Y."/>
            <person name="Uchiyama I."/>
            <person name="Ito T."/>
            <person name="Fujiyama A."/>
            <person name="Inagaki F."/>
            <person name="Takami H."/>
        </authorList>
    </citation>
    <scope>NUCLEOTIDE SEQUENCE</scope>
    <source>
        <strain evidence="1">Expedition CK06-06</strain>
    </source>
</reference>
<dbReference type="InterPro" id="IPR052341">
    <property type="entry name" value="LOG_family_nucleotidases"/>
</dbReference>
<protein>
    <recommendedName>
        <fullName evidence="2">TIGR00725 family protein</fullName>
    </recommendedName>
</protein>
<proteinExistence type="predicted"/>
<dbReference type="PANTHER" id="PTHR43393:SF3">
    <property type="entry name" value="LYSINE DECARBOXYLASE-LIKE PROTEIN"/>
    <property type="match status" value="1"/>
</dbReference>
<dbReference type="InterPro" id="IPR005268">
    <property type="entry name" value="CHP00725"/>
</dbReference>
<evidence type="ECO:0000313" key="1">
    <source>
        <dbReference type="EMBL" id="GAG34482.1"/>
    </source>
</evidence>
<comment type="caution">
    <text evidence="1">The sequence shown here is derived from an EMBL/GenBank/DDBJ whole genome shotgun (WGS) entry which is preliminary data.</text>
</comment>
<dbReference type="SUPFAM" id="SSF102405">
    <property type="entry name" value="MCP/YpsA-like"/>
    <property type="match status" value="1"/>
</dbReference>
<dbReference type="InterPro" id="IPR041164">
    <property type="entry name" value="LDcluster4"/>
</dbReference>
<gene>
    <name evidence="1" type="ORF">S01H1_61489</name>
</gene>
<name>X0XGH0_9ZZZZ</name>
<dbReference type="EMBL" id="BARS01040320">
    <property type="protein sequence ID" value="GAG34482.1"/>
    <property type="molecule type" value="Genomic_DNA"/>
</dbReference>
<dbReference type="AlphaFoldDB" id="X0XGH0"/>
<sequence length="174" mass="18061">MRKPVVGVMGGSKVSDGVCEMAKRLGWLIAKRGWVLLNGGRNTGVMAASAEGAKEAGGTVIGILPDKNTRQASPHLDIAVVTGLGDGRNLINVLTSDVVIACPGALGTLSEIVFALKQDKRVILLDRDFGPELDPYCRRGQLTSASDPAEAVEQAAAVLAEPSSAGRSPEKSGR</sequence>
<organism evidence="1">
    <name type="scientific">marine sediment metagenome</name>
    <dbReference type="NCBI Taxonomy" id="412755"/>
    <lineage>
        <taxon>unclassified sequences</taxon>
        <taxon>metagenomes</taxon>
        <taxon>ecological metagenomes</taxon>
    </lineage>
</organism>
<accession>X0XGH0</accession>
<evidence type="ECO:0008006" key="2">
    <source>
        <dbReference type="Google" id="ProtNLM"/>
    </source>
</evidence>
<dbReference type="Pfam" id="PF18306">
    <property type="entry name" value="LDcluster4"/>
    <property type="match status" value="1"/>
</dbReference>
<dbReference type="NCBIfam" id="TIGR00725">
    <property type="entry name" value="TIGR00725 family protein"/>
    <property type="match status" value="1"/>
</dbReference>
<dbReference type="Gene3D" id="3.40.50.450">
    <property type="match status" value="1"/>
</dbReference>
<dbReference type="GO" id="GO:0005829">
    <property type="term" value="C:cytosol"/>
    <property type="evidence" value="ECO:0007669"/>
    <property type="project" value="TreeGrafter"/>
</dbReference>
<dbReference type="PANTHER" id="PTHR43393">
    <property type="entry name" value="CYTOKININ RIBOSIDE 5'-MONOPHOSPHATE PHOSPHORIBOHYDROLASE"/>
    <property type="match status" value="1"/>
</dbReference>